<evidence type="ECO:0000313" key="2">
    <source>
        <dbReference type="EMBL" id="KMS98338.1"/>
    </source>
</evidence>
<evidence type="ECO:0000313" key="3">
    <source>
        <dbReference type="Proteomes" id="UP000035740"/>
    </source>
</evidence>
<feature type="region of interest" description="Disordered" evidence="1">
    <location>
        <begin position="1"/>
        <end position="65"/>
    </location>
</feature>
<dbReference type="EMBL" id="KQ090256">
    <property type="protein sequence ID" value="KMS98338.1"/>
    <property type="molecule type" value="Genomic_DNA"/>
</dbReference>
<gene>
    <name evidence="2" type="ORF">BVRB_4g093520</name>
</gene>
<name>A0A0J8BE39_BETVV</name>
<protein>
    <submittedName>
        <fullName evidence="2">Uncharacterized protein</fullName>
    </submittedName>
</protein>
<feature type="compositionally biased region" description="Polar residues" evidence="1">
    <location>
        <begin position="55"/>
        <end position="65"/>
    </location>
</feature>
<proteinExistence type="predicted"/>
<reference evidence="2 3" key="1">
    <citation type="journal article" date="2014" name="Nature">
        <title>The genome of the recently domesticated crop plant sugar beet (Beta vulgaris).</title>
        <authorList>
            <person name="Dohm J.C."/>
            <person name="Minoche A.E."/>
            <person name="Holtgrawe D."/>
            <person name="Capella-Gutierrez S."/>
            <person name="Zakrzewski F."/>
            <person name="Tafer H."/>
            <person name="Rupp O."/>
            <person name="Sorensen T.R."/>
            <person name="Stracke R."/>
            <person name="Reinhardt R."/>
            <person name="Goesmann A."/>
            <person name="Kraft T."/>
            <person name="Schulz B."/>
            <person name="Stadler P.F."/>
            <person name="Schmidt T."/>
            <person name="Gabaldon T."/>
            <person name="Lehrach H."/>
            <person name="Weisshaar B."/>
            <person name="Himmelbauer H."/>
        </authorList>
    </citation>
    <scope>NUCLEOTIDE SEQUENCE [LARGE SCALE GENOMIC DNA]</scope>
    <source>
        <tissue evidence="2">Taproot</tissue>
    </source>
</reference>
<feature type="compositionally biased region" description="Polar residues" evidence="1">
    <location>
        <begin position="36"/>
        <end position="48"/>
    </location>
</feature>
<accession>A0A0J8BE39</accession>
<dbReference type="Gramene" id="KMS98338">
    <property type="protein sequence ID" value="KMS98338"/>
    <property type="gene ID" value="BVRB_4g093520"/>
</dbReference>
<keyword evidence="3" id="KW-1185">Reference proteome</keyword>
<dbReference type="Proteomes" id="UP000035740">
    <property type="component" value="Unassembled WGS sequence"/>
</dbReference>
<evidence type="ECO:0000256" key="1">
    <source>
        <dbReference type="SAM" id="MobiDB-lite"/>
    </source>
</evidence>
<sequence length="99" mass="11378">MKGHRAYECFTNPRSRNFRPKMSSRNEAQADKRPHNGNNSRPTVSTPWNVALNRNGGNTNSTQAHRVNARRDIKQTMRSMNRLREEFQNLDVGIVQLAA</sequence>
<dbReference type="AlphaFoldDB" id="A0A0J8BE39"/>
<organism evidence="2 3">
    <name type="scientific">Beta vulgaris subsp. vulgaris</name>
    <name type="common">Beet</name>
    <dbReference type="NCBI Taxonomy" id="3555"/>
    <lineage>
        <taxon>Eukaryota</taxon>
        <taxon>Viridiplantae</taxon>
        <taxon>Streptophyta</taxon>
        <taxon>Embryophyta</taxon>
        <taxon>Tracheophyta</taxon>
        <taxon>Spermatophyta</taxon>
        <taxon>Magnoliopsida</taxon>
        <taxon>eudicotyledons</taxon>
        <taxon>Gunneridae</taxon>
        <taxon>Pentapetalae</taxon>
        <taxon>Caryophyllales</taxon>
        <taxon>Chenopodiaceae</taxon>
        <taxon>Betoideae</taxon>
        <taxon>Beta</taxon>
    </lineage>
</organism>